<evidence type="ECO:0000256" key="2">
    <source>
        <dbReference type="SAM" id="Phobius"/>
    </source>
</evidence>
<keyword evidence="2" id="KW-0472">Membrane</keyword>
<feature type="transmembrane region" description="Helical" evidence="2">
    <location>
        <begin position="202"/>
        <end position="222"/>
    </location>
</feature>
<dbReference type="EMBL" id="LKEB01000014">
    <property type="protein sequence ID" value="ROW14328.1"/>
    <property type="molecule type" value="Genomic_DNA"/>
</dbReference>
<protein>
    <submittedName>
        <fullName evidence="3">Uncharacterized protein</fullName>
    </submittedName>
</protein>
<dbReference type="Proteomes" id="UP000285146">
    <property type="component" value="Unassembled WGS sequence"/>
</dbReference>
<dbReference type="PANTHER" id="PTHR35872:SF1">
    <property type="entry name" value="ALPHA-L-RHAMNOSIDASE C"/>
    <property type="match status" value="1"/>
</dbReference>
<dbReference type="OrthoDB" id="6407410at2759"/>
<dbReference type="InParanoid" id="A0A423XDY9"/>
<proteinExistence type="predicted"/>
<dbReference type="PANTHER" id="PTHR35872">
    <property type="entry name" value="INTEGRAL MEMBRANE PROTEIN (AFU_ORTHOLOGUE AFUA_5G07110)"/>
    <property type="match status" value="1"/>
</dbReference>
<sequence>MAEPDRAKPNASGAESPVPAPTTRPRGTSVASVASKISYTARNLHKGFNESNPPPGFMAATSGIASSAIVAGDLPRRNSSNSSLGKPPPRRSTKSDPSIEPVPRESAELSHANQEVLSSRRQIRGEPLGIIMTASESAEKKPARVASDEATLTRTQEEIREDAEAIEPFANGYHFPPSYPKGEAFKHGFLAFLRYSITPMGIFVVLYGLNVVAWGGMLFLLLCNASKDMCYPDCNAIQSPRRRWIEYDSQVLTALFSLTAFGLAPWRFRDLYYLMKFRILSRQDAFRRLAGVHRDWFRMPESQNLAVDIGPENIEAHLAQGTVSESVVPIPARKIPDAPLTAVRAPPTPIWKLDFVIWMMILNTVFQCVLSGVMWGMNRYDRPSWSTGLFVALGCISAGIGGIMMFIEGKKVKGIEGVPLTNRDRARLEKDMELGILHYNNIKDKPPGKDKHHAHAEIEKGNHARG</sequence>
<evidence type="ECO:0000313" key="4">
    <source>
        <dbReference type="Proteomes" id="UP000285146"/>
    </source>
</evidence>
<accession>A0A423XDY9</accession>
<feature type="transmembrane region" description="Helical" evidence="2">
    <location>
        <begin position="355"/>
        <end position="377"/>
    </location>
</feature>
<keyword evidence="4" id="KW-1185">Reference proteome</keyword>
<dbReference type="Pfam" id="PF11204">
    <property type="entry name" value="DUF2985"/>
    <property type="match status" value="1"/>
</dbReference>
<gene>
    <name evidence="3" type="ORF">VPNG_03949</name>
</gene>
<evidence type="ECO:0000256" key="1">
    <source>
        <dbReference type="SAM" id="MobiDB-lite"/>
    </source>
</evidence>
<organism evidence="3 4">
    <name type="scientific">Cytospora leucostoma</name>
    <dbReference type="NCBI Taxonomy" id="1230097"/>
    <lineage>
        <taxon>Eukaryota</taxon>
        <taxon>Fungi</taxon>
        <taxon>Dikarya</taxon>
        <taxon>Ascomycota</taxon>
        <taxon>Pezizomycotina</taxon>
        <taxon>Sordariomycetes</taxon>
        <taxon>Sordariomycetidae</taxon>
        <taxon>Diaporthales</taxon>
        <taxon>Cytosporaceae</taxon>
        <taxon>Cytospora</taxon>
    </lineage>
</organism>
<feature type="compositionally biased region" description="Polar residues" evidence="1">
    <location>
        <begin position="25"/>
        <end position="34"/>
    </location>
</feature>
<dbReference type="InterPro" id="IPR021369">
    <property type="entry name" value="DUF2985"/>
</dbReference>
<keyword evidence="2" id="KW-0812">Transmembrane</keyword>
<feature type="region of interest" description="Disordered" evidence="1">
    <location>
        <begin position="443"/>
        <end position="466"/>
    </location>
</feature>
<dbReference type="AlphaFoldDB" id="A0A423XDY9"/>
<feature type="region of interest" description="Disordered" evidence="1">
    <location>
        <begin position="1"/>
        <end position="34"/>
    </location>
</feature>
<evidence type="ECO:0000313" key="3">
    <source>
        <dbReference type="EMBL" id="ROW14328.1"/>
    </source>
</evidence>
<dbReference type="STRING" id="1230097.A0A423XDY9"/>
<keyword evidence="2" id="KW-1133">Transmembrane helix</keyword>
<feature type="region of interest" description="Disordered" evidence="1">
    <location>
        <begin position="69"/>
        <end position="118"/>
    </location>
</feature>
<reference evidence="3 4" key="1">
    <citation type="submission" date="2015-09" db="EMBL/GenBank/DDBJ databases">
        <title>Host preference determinants of Valsa canker pathogens revealed by comparative genomics.</title>
        <authorList>
            <person name="Yin Z."/>
            <person name="Huang L."/>
        </authorList>
    </citation>
    <scope>NUCLEOTIDE SEQUENCE [LARGE SCALE GENOMIC DNA]</scope>
    <source>
        <strain evidence="3 4">SXYLt</strain>
    </source>
</reference>
<name>A0A423XDY9_9PEZI</name>
<comment type="caution">
    <text evidence="3">The sequence shown here is derived from an EMBL/GenBank/DDBJ whole genome shotgun (WGS) entry which is preliminary data.</text>
</comment>
<feature type="transmembrane region" description="Helical" evidence="2">
    <location>
        <begin position="249"/>
        <end position="268"/>
    </location>
</feature>
<feature type="transmembrane region" description="Helical" evidence="2">
    <location>
        <begin position="389"/>
        <end position="407"/>
    </location>
</feature>